<feature type="region of interest" description="Disordered" evidence="1">
    <location>
        <begin position="1"/>
        <end position="57"/>
    </location>
</feature>
<keyword evidence="4" id="KW-1185">Reference proteome</keyword>
<evidence type="ECO:0000256" key="2">
    <source>
        <dbReference type="SAM" id="Phobius"/>
    </source>
</evidence>
<gene>
    <name evidence="3" type="ORF">V1264_021657</name>
</gene>
<protein>
    <submittedName>
        <fullName evidence="3">Uncharacterized protein</fullName>
    </submittedName>
</protein>
<feature type="compositionally biased region" description="Basic and acidic residues" evidence="1">
    <location>
        <begin position="25"/>
        <end position="34"/>
    </location>
</feature>
<accession>A0AAN9FVY6</accession>
<dbReference type="Proteomes" id="UP001374579">
    <property type="component" value="Unassembled WGS sequence"/>
</dbReference>
<keyword evidence="2" id="KW-1133">Transmembrane helix</keyword>
<dbReference type="AlphaFoldDB" id="A0AAN9FVY6"/>
<feature type="transmembrane region" description="Helical" evidence="2">
    <location>
        <begin position="214"/>
        <end position="235"/>
    </location>
</feature>
<keyword evidence="2" id="KW-0472">Membrane</keyword>
<feature type="transmembrane region" description="Helical" evidence="2">
    <location>
        <begin position="145"/>
        <end position="168"/>
    </location>
</feature>
<feature type="transmembrane region" description="Helical" evidence="2">
    <location>
        <begin position="180"/>
        <end position="202"/>
    </location>
</feature>
<feature type="transmembrane region" description="Helical" evidence="2">
    <location>
        <begin position="255"/>
        <end position="278"/>
    </location>
</feature>
<comment type="caution">
    <text evidence="3">The sequence shown here is derived from an EMBL/GenBank/DDBJ whole genome shotgun (WGS) entry which is preliminary data.</text>
</comment>
<feature type="compositionally biased region" description="Basic and acidic residues" evidence="1">
    <location>
        <begin position="43"/>
        <end position="56"/>
    </location>
</feature>
<keyword evidence="2" id="KW-0812">Transmembrane</keyword>
<evidence type="ECO:0000313" key="3">
    <source>
        <dbReference type="EMBL" id="KAK7087633.1"/>
    </source>
</evidence>
<proteinExistence type="predicted"/>
<evidence type="ECO:0000313" key="4">
    <source>
        <dbReference type="Proteomes" id="UP001374579"/>
    </source>
</evidence>
<evidence type="ECO:0000256" key="1">
    <source>
        <dbReference type="SAM" id="MobiDB-lite"/>
    </source>
</evidence>
<name>A0AAN9FVY6_9CAEN</name>
<feature type="compositionally biased region" description="Polar residues" evidence="1">
    <location>
        <begin position="9"/>
        <end position="19"/>
    </location>
</feature>
<organism evidence="3 4">
    <name type="scientific">Littorina saxatilis</name>
    <dbReference type="NCBI Taxonomy" id="31220"/>
    <lineage>
        <taxon>Eukaryota</taxon>
        <taxon>Metazoa</taxon>
        <taxon>Spiralia</taxon>
        <taxon>Lophotrochozoa</taxon>
        <taxon>Mollusca</taxon>
        <taxon>Gastropoda</taxon>
        <taxon>Caenogastropoda</taxon>
        <taxon>Littorinimorpha</taxon>
        <taxon>Littorinoidea</taxon>
        <taxon>Littorinidae</taxon>
        <taxon>Littorina</taxon>
    </lineage>
</organism>
<reference evidence="3 4" key="1">
    <citation type="submission" date="2024-02" db="EMBL/GenBank/DDBJ databases">
        <title>Chromosome-scale genome assembly of the rough periwinkle Littorina saxatilis.</title>
        <authorList>
            <person name="De Jode A."/>
            <person name="Faria R."/>
            <person name="Formenti G."/>
            <person name="Sims Y."/>
            <person name="Smith T.P."/>
            <person name="Tracey A."/>
            <person name="Wood J.M.D."/>
            <person name="Zagrodzka Z.B."/>
            <person name="Johannesson K."/>
            <person name="Butlin R.K."/>
            <person name="Leder E.H."/>
        </authorList>
    </citation>
    <scope>NUCLEOTIDE SEQUENCE [LARGE SCALE GENOMIC DNA]</scope>
    <source>
        <strain evidence="3">Snail1</strain>
        <tissue evidence="3">Muscle</tissue>
    </source>
</reference>
<feature type="transmembrane region" description="Helical" evidence="2">
    <location>
        <begin position="104"/>
        <end position="125"/>
    </location>
</feature>
<dbReference type="EMBL" id="JBAMIC010004070">
    <property type="protein sequence ID" value="KAK7087633.1"/>
    <property type="molecule type" value="Genomic_DNA"/>
</dbReference>
<sequence length="549" mass="62179">MEEGGTYRPNGSSVTNGGQYKSKGGRSEDIEMTRVDVIPAGDTRVDSVKPSGKDSLKPSGKIRVVTVETPDDYDDSEFDETDLPTHVNLCCKSCTPQKSYPCRIIFFLIILGLDIADLFSDWLLYVDVSLAEEGLVYGPPEDAAIWALLAFSIVGSITFVFEGVNLWWEVFRNNPWLDTDLVSAVTIWIEDLPQIAINVYIAMCREDPISVFQLSKASIVLMGLMVRIVISLVKYCNKASLREARLKTKESSRHVAYRVFIMLGLLINSACAITVFIFTQTQRDMNGKVIFQVPTTVFEDKYNDQRYFQNVSVFIHHPDFDASTPNETTGYEANWVRFMTINDIRNQEDLDISYNYIYEKTTTHLKMALFTKQDKVGKKKQGKWRISECYQMEWATRNIDIVSNATCSGTTFFTSSAISVFITFSFTPPDHVFRKLIFGDIRFNSKFRESNGTCKEFANFTDSVGNNVNIPTIHYYRVNSTIATNNTAGHHMLIEGGRPRFYHNDGVDMEDITNVWKTGWGRCESSGSMAPHLEREIPTECSNILSHVG</sequence>